<name>A0ABQ4XV63_9ASTR</name>
<dbReference type="Proteomes" id="UP001151760">
    <property type="component" value="Unassembled WGS sequence"/>
</dbReference>
<evidence type="ECO:0000313" key="2">
    <source>
        <dbReference type="Proteomes" id="UP001151760"/>
    </source>
</evidence>
<organism evidence="1 2">
    <name type="scientific">Tanacetum coccineum</name>
    <dbReference type="NCBI Taxonomy" id="301880"/>
    <lineage>
        <taxon>Eukaryota</taxon>
        <taxon>Viridiplantae</taxon>
        <taxon>Streptophyta</taxon>
        <taxon>Embryophyta</taxon>
        <taxon>Tracheophyta</taxon>
        <taxon>Spermatophyta</taxon>
        <taxon>Magnoliopsida</taxon>
        <taxon>eudicotyledons</taxon>
        <taxon>Gunneridae</taxon>
        <taxon>Pentapetalae</taxon>
        <taxon>asterids</taxon>
        <taxon>campanulids</taxon>
        <taxon>Asterales</taxon>
        <taxon>Asteraceae</taxon>
        <taxon>Asteroideae</taxon>
        <taxon>Anthemideae</taxon>
        <taxon>Anthemidinae</taxon>
        <taxon>Tanacetum</taxon>
    </lineage>
</organism>
<keyword evidence="2" id="KW-1185">Reference proteome</keyword>
<comment type="caution">
    <text evidence="1">The sequence shown here is derived from an EMBL/GenBank/DDBJ whole genome shotgun (WGS) entry which is preliminary data.</text>
</comment>
<dbReference type="EMBL" id="BQNB010009830">
    <property type="protein sequence ID" value="GJS68991.1"/>
    <property type="molecule type" value="Genomic_DNA"/>
</dbReference>
<reference evidence="1" key="2">
    <citation type="submission" date="2022-01" db="EMBL/GenBank/DDBJ databases">
        <authorList>
            <person name="Yamashiro T."/>
            <person name="Shiraishi A."/>
            <person name="Satake H."/>
            <person name="Nakayama K."/>
        </authorList>
    </citation>
    <scope>NUCLEOTIDE SEQUENCE</scope>
</reference>
<evidence type="ECO:0008006" key="3">
    <source>
        <dbReference type="Google" id="ProtNLM"/>
    </source>
</evidence>
<feature type="non-terminal residue" evidence="1">
    <location>
        <position position="463"/>
    </location>
</feature>
<protein>
    <recommendedName>
        <fullName evidence="3">Reverse transcriptase domain-containing protein</fullName>
    </recommendedName>
</protein>
<accession>A0ABQ4XV63</accession>
<reference evidence="1" key="1">
    <citation type="journal article" date="2022" name="Int. J. Mol. Sci.">
        <title>Draft Genome of Tanacetum Coccineum: Genomic Comparison of Closely Related Tanacetum-Family Plants.</title>
        <authorList>
            <person name="Yamashiro T."/>
            <person name="Shiraishi A."/>
            <person name="Nakayama K."/>
            <person name="Satake H."/>
        </authorList>
    </citation>
    <scope>NUCLEOTIDE SEQUENCE</scope>
</reference>
<proteinExistence type="predicted"/>
<gene>
    <name evidence="1" type="ORF">Tco_0701832</name>
</gene>
<evidence type="ECO:0000313" key="1">
    <source>
        <dbReference type="EMBL" id="GJS68991.1"/>
    </source>
</evidence>
<sequence>MAACLCSAPISEPLIILRKYGENDVGIELIGLDPRWGIGLSMKLLEILSVSHLCVDCLRHVYLRTMSSPNHPTANLEDVFSSNFPNYVPPVSSDYVPTSPGKTYSSASNSFGIVSLTSPTFLLFPDDPYMEALLAFYTEKLPIPSPIIIPPKTQEFFLLERLLSPMQLSLSTPSQPQALEIGETSWKSVIKRHEEQIQGIQCYLEEIPPECFEQIENGIEGLGKGTIIIQHDFDALAAKLQQAHTQITKLRRKQIGSNHKISLARYRIAELAEVINDMETRHQEDIEKLMNSIIELQNRIQMPPKRASTTEAPAMTQDAIRKLVADSVTSALEAQAVTMASASNPNRNTGPTGTPAVKMGNYKEFISCQPFYFNGTEGAVGLTRWFERTESVFSRSRCAEENKVTFATGTLTDDALSWWNAYAQPMGIEQANQITWTELKRLLTNKYCPRTKIRKMEEELYNL</sequence>